<reference evidence="1 2" key="1">
    <citation type="journal article" date="2019" name="Front. Microbiol.">
        <title>Ammonia Oxidation by the Arctic Terrestrial Thaumarchaeote Candidatus Nitrosocosmicus arcticus Is Stimulated by Increasing Temperatures.</title>
        <authorList>
            <person name="Alves R.J.E."/>
            <person name="Kerou M."/>
            <person name="Zappe A."/>
            <person name="Bittner R."/>
            <person name="Abby S.S."/>
            <person name="Schmidt H.A."/>
            <person name="Pfeifer K."/>
            <person name="Schleper C."/>
        </authorList>
    </citation>
    <scope>NUCLEOTIDE SEQUENCE [LARGE SCALE GENOMIC DNA]</scope>
    <source>
        <strain evidence="1 2">Kfb</strain>
    </source>
</reference>
<evidence type="ECO:0000313" key="1">
    <source>
        <dbReference type="EMBL" id="TVP41251.1"/>
    </source>
</evidence>
<dbReference type="SUPFAM" id="SSF51905">
    <property type="entry name" value="FAD/NAD(P)-binding domain"/>
    <property type="match status" value="1"/>
</dbReference>
<gene>
    <name evidence="1" type="ORF">NARC_40214</name>
</gene>
<dbReference type="InterPro" id="IPR011777">
    <property type="entry name" value="Geranylgeranyl_Rdtase_fam"/>
</dbReference>
<evidence type="ECO:0000313" key="2">
    <source>
        <dbReference type="Proteomes" id="UP000315289"/>
    </source>
</evidence>
<dbReference type="PANTHER" id="PTHR42685">
    <property type="entry name" value="GERANYLGERANYL DIPHOSPHATE REDUCTASE"/>
    <property type="match status" value="1"/>
</dbReference>
<name>A0A557SXE0_9ARCH</name>
<dbReference type="NCBIfam" id="TIGR02032">
    <property type="entry name" value="GG-red-SF"/>
    <property type="match status" value="1"/>
</dbReference>
<dbReference type="AlphaFoldDB" id="A0A557SXE0"/>
<proteinExistence type="predicted"/>
<keyword evidence="2" id="KW-1185">Reference proteome</keyword>
<dbReference type="EMBL" id="VOAH01000004">
    <property type="protein sequence ID" value="TVP41251.1"/>
    <property type="molecule type" value="Genomic_DNA"/>
</dbReference>
<dbReference type="PANTHER" id="PTHR42685:SF18">
    <property type="entry name" value="DIGERANYLGERANYLGLYCEROPHOSPHOLIPID REDUCTASE"/>
    <property type="match status" value="1"/>
</dbReference>
<dbReference type="InterPro" id="IPR050407">
    <property type="entry name" value="Geranylgeranyl_reductase"/>
</dbReference>
<comment type="caution">
    <text evidence="1">The sequence shown here is derived from an EMBL/GenBank/DDBJ whole genome shotgun (WGS) entry which is preliminary data.</text>
</comment>
<dbReference type="Gene3D" id="3.30.9.10">
    <property type="entry name" value="D-Amino Acid Oxidase, subunit A, domain 2"/>
    <property type="match status" value="1"/>
</dbReference>
<dbReference type="Gene3D" id="3.50.50.60">
    <property type="entry name" value="FAD/NAD(P)-binding domain"/>
    <property type="match status" value="1"/>
</dbReference>
<sequence length="400" mass="44238">MFIILSSVLKADYYDAIVGGGSVSGLLAAREMSSKGLKVLVLEEDHEIGTPEHCGGVVSQKALESLGIIPRLKTIDNEIKSALIRTRNSSFDINSENQRVIVIDRRSFDKELALQAQKNGAEINTRSSIISVRFEESRFKVKIQGGKVFVSKFFVDARGVGTLVNKGKRNIIPSGQFEVYAPWIMKDTIEVIFDSDLYPGFFAWIIPTGEGKGKVGVAGKNINPNLSIEQFLETRGKPYSIVRKIYAPIWISGYVKPFFDGKTVIVGDAAGQTKPTTAGGIYTGGMGGIYAGRAISESVLEGNGSSSLDQYENNWLTRFGSEFDKLLLFRRILERLDNKALDKLFSDISKNTIEKISSTGDFDFHSFALKHFLNTQMSINLMSTLLGNEYRKIVKDLSKI</sequence>
<dbReference type="Proteomes" id="UP000315289">
    <property type="component" value="Unassembled WGS sequence"/>
</dbReference>
<protein>
    <submittedName>
        <fullName evidence="1">Geranylgeranyl reductase family protein</fullName>
    </submittedName>
</protein>
<dbReference type="InterPro" id="IPR036188">
    <property type="entry name" value="FAD/NAD-bd_sf"/>
</dbReference>
<dbReference type="GO" id="GO:0016628">
    <property type="term" value="F:oxidoreductase activity, acting on the CH-CH group of donors, NAD or NADP as acceptor"/>
    <property type="evidence" value="ECO:0007669"/>
    <property type="project" value="InterPro"/>
</dbReference>
<organism evidence="1 2">
    <name type="scientific">Candidatus Nitrosocosmicus arcticus</name>
    <dbReference type="NCBI Taxonomy" id="2035267"/>
    <lineage>
        <taxon>Archaea</taxon>
        <taxon>Nitrososphaerota</taxon>
        <taxon>Nitrososphaeria</taxon>
        <taxon>Nitrososphaerales</taxon>
        <taxon>Nitrososphaeraceae</taxon>
        <taxon>Candidatus Nitrosocosmicus</taxon>
    </lineage>
</organism>
<accession>A0A557SXE0</accession>